<evidence type="ECO:0000256" key="1">
    <source>
        <dbReference type="ARBA" id="ARBA00007447"/>
    </source>
</evidence>
<name>A0ABD1TEQ3_9LAMI</name>
<gene>
    <name evidence="10" type="ORF">Adt_16628</name>
</gene>
<dbReference type="PANTHER" id="PTHR47967">
    <property type="entry name" value="OS07G0603500 PROTEIN-RELATED"/>
    <property type="match status" value="1"/>
</dbReference>
<evidence type="ECO:0000256" key="2">
    <source>
        <dbReference type="ARBA" id="ARBA00022670"/>
    </source>
</evidence>
<reference evidence="11" key="1">
    <citation type="submission" date="2024-07" db="EMBL/GenBank/DDBJ databases">
        <title>Two chromosome-level genome assemblies of Korean endemic species Abeliophyllum distichum and Forsythia ovata (Oleaceae).</title>
        <authorList>
            <person name="Jang H."/>
        </authorList>
    </citation>
    <scope>NUCLEOTIDE SEQUENCE [LARGE SCALE GENOMIC DNA]</scope>
</reference>
<dbReference type="InterPro" id="IPR051708">
    <property type="entry name" value="Plant_Aspart_Prot_A1"/>
</dbReference>
<dbReference type="AlphaFoldDB" id="A0ABD1TEQ3"/>
<comment type="similarity">
    <text evidence="1 7">Belongs to the peptidase A1 family.</text>
</comment>
<dbReference type="InterPro" id="IPR033121">
    <property type="entry name" value="PEPTIDASE_A1"/>
</dbReference>
<dbReference type="FunFam" id="2.40.70.10:FF:000034">
    <property type="entry name" value="Aspartyl protease family protein"/>
    <property type="match status" value="1"/>
</dbReference>
<proteinExistence type="inferred from homology"/>
<feature type="domain" description="Peptidase A1" evidence="9">
    <location>
        <begin position="80"/>
        <end position="458"/>
    </location>
</feature>
<keyword evidence="11" id="KW-1185">Reference proteome</keyword>
<keyword evidence="3 7" id="KW-0064">Aspartyl protease</keyword>
<evidence type="ECO:0000256" key="8">
    <source>
        <dbReference type="SAM" id="SignalP"/>
    </source>
</evidence>
<dbReference type="PROSITE" id="PS51767">
    <property type="entry name" value="PEPTIDASE_A1"/>
    <property type="match status" value="1"/>
</dbReference>
<evidence type="ECO:0000256" key="3">
    <source>
        <dbReference type="ARBA" id="ARBA00022750"/>
    </source>
</evidence>
<dbReference type="GO" id="GO:0004190">
    <property type="term" value="F:aspartic-type endopeptidase activity"/>
    <property type="evidence" value="ECO:0007669"/>
    <property type="project" value="UniProtKB-KW"/>
</dbReference>
<evidence type="ECO:0000259" key="9">
    <source>
        <dbReference type="PROSITE" id="PS51767"/>
    </source>
</evidence>
<dbReference type="InterPro" id="IPR032861">
    <property type="entry name" value="TAXi_N"/>
</dbReference>
<dbReference type="PRINTS" id="PR00792">
    <property type="entry name" value="PEPSIN"/>
</dbReference>
<evidence type="ECO:0000256" key="4">
    <source>
        <dbReference type="ARBA" id="ARBA00022801"/>
    </source>
</evidence>
<dbReference type="Pfam" id="PF14541">
    <property type="entry name" value="TAXi_C"/>
    <property type="match status" value="1"/>
</dbReference>
<dbReference type="InterPro" id="IPR032799">
    <property type="entry name" value="TAXi_C"/>
</dbReference>
<dbReference type="Gene3D" id="2.40.70.10">
    <property type="entry name" value="Acid Proteases"/>
    <property type="match status" value="2"/>
</dbReference>
<keyword evidence="2 7" id="KW-0645">Protease</keyword>
<dbReference type="PANTHER" id="PTHR47967:SF36">
    <property type="entry name" value="PEPTIDASE A1 DOMAIN-CONTAINING PROTEIN"/>
    <property type="match status" value="1"/>
</dbReference>
<dbReference type="InterPro" id="IPR021109">
    <property type="entry name" value="Peptidase_aspartic_dom_sf"/>
</dbReference>
<sequence>MFSSSFQPFLILLFLFSPLISSSDTNITIPITLLNTIPYSDQFQKLTFLASTSVARAHHLKNPQNSSLSTTPIFPYSGAYSISLRFGTPPQSMPLIIDTGSSFSWFPCTKKYVCRNCSVSSTQSHFIPSFIPKQSFSVKILGCMNQKCGWVHNSFDPESRCQDCKFRKENCTQICPPYIILYGLGSTGGIALVETLNLPNKKISNFLVGCSLFSSNQPAGVAGFGRGIYSLPSQLGLKKFSYCLVSHKFDNTPKSRMLVMDTESKSDQKTKNFSYTPMLKNPVQPGIIAFSEYYYIGLRRITIGGKKVKVPYKYLSPDSNGNGGTIVDSGSTFTYMNQAVFDLVTNTFVEQLKGYERARNVESLTGSMPCFDISRHKTVAMPELKLHFKGGAEMALPLENYFISVNDNEVVVTCLAIVTSKMLPGQEITGGPSIILGNFLMQNFHVEYDLGNERFGFRQDSCK</sequence>
<keyword evidence="4 7" id="KW-0378">Hydrolase</keyword>
<dbReference type="SUPFAM" id="SSF50630">
    <property type="entry name" value="Acid proteases"/>
    <property type="match status" value="1"/>
</dbReference>
<keyword evidence="5" id="KW-0325">Glycoprotein</keyword>
<protein>
    <submittedName>
        <fullName evidence="10">Eukaryotic aspartyl protease family protein</fullName>
    </submittedName>
</protein>
<evidence type="ECO:0000256" key="7">
    <source>
        <dbReference type="RuleBase" id="RU000454"/>
    </source>
</evidence>
<evidence type="ECO:0000313" key="11">
    <source>
        <dbReference type="Proteomes" id="UP001604336"/>
    </source>
</evidence>
<evidence type="ECO:0000256" key="6">
    <source>
        <dbReference type="PIRSR" id="PIRSR601461-1"/>
    </source>
</evidence>
<dbReference type="PROSITE" id="PS00141">
    <property type="entry name" value="ASP_PROTEASE"/>
    <property type="match status" value="1"/>
</dbReference>
<keyword evidence="8" id="KW-0732">Signal</keyword>
<dbReference type="EMBL" id="JBFOLK010000005">
    <property type="protein sequence ID" value="KAL2511028.1"/>
    <property type="molecule type" value="Genomic_DNA"/>
</dbReference>
<accession>A0ABD1TEQ3</accession>
<dbReference type="InterPro" id="IPR001461">
    <property type="entry name" value="Aspartic_peptidase_A1"/>
</dbReference>
<comment type="caution">
    <text evidence="10">The sequence shown here is derived from an EMBL/GenBank/DDBJ whole genome shotgun (WGS) entry which is preliminary data.</text>
</comment>
<organism evidence="10 11">
    <name type="scientific">Abeliophyllum distichum</name>
    <dbReference type="NCBI Taxonomy" id="126358"/>
    <lineage>
        <taxon>Eukaryota</taxon>
        <taxon>Viridiplantae</taxon>
        <taxon>Streptophyta</taxon>
        <taxon>Embryophyta</taxon>
        <taxon>Tracheophyta</taxon>
        <taxon>Spermatophyta</taxon>
        <taxon>Magnoliopsida</taxon>
        <taxon>eudicotyledons</taxon>
        <taxon>Gunneridae</taxon>
        <taxon>Pentapetalae</taxon>
        <taxon>asterids</taxon>
        <taxon>lamiids</taxon>
        <taxon>Lamiales</taxon>
        <taxon>Oleaceae</taxon>
        <taxon>Forsythieae</taxon>
        <taxon>Abeliophyllum</taxon>
    </lineage>
</organism>
<dbReference type="CDD" id="cd05476">
    <property type="entry name" value="pepsin_A_like_plant"/>
    <property type="match status" value="1"/>
</dbReference>
<dbReference type="Proteomes" id="UP001604336">
    <property type="component" value="Unassembled WGS sequence"/>
</dbReference>
<dbReference type="InterPro" id="IPR034161">
    <property type="entry name" value="Pepsin-like_plant"/>
</dbReference>
<dbReference type="Pfam" id="PF14543">
    <property type="entry name" value="TAXi_N"/>
    <property type="match status" value="1"/>
</dbReference>
<feature type="active site" evidence="6">
    <location>
        <position position="328"/>
    </location>
</feature>
<dbReference type="GO" id="GO:0006508">
    <property type="term" value="P:proteolysis"/>
    <property type="evidence" value="ECO:0007669"/>
    <property type="project" value="UniProtKB-KW"/>
</dbReference>
<dbReference type="InterPro" id="IPR001969">
    <property type="entry name" value="Aspartic_peptidase_AS"/>
</dbReference>
<evidence type="ECO:0000313" key="10">
    <source>
        <dbReference type="EMBL" id="KAL2511028.1"/>
    </source>
</evidence>
<feature type="chain" id="PRO_5044852994" evidence="8">
    <location>
        <begin position="23"/>
        <end position="463"/>
    </location>
</feature>
<feature type="active site" evidence="6">
    <location>
        <position position="98"/>
    </location>
</feature>
<evidence type="ECO:0000256" key="5">
    <source>
        <dbReference type="ARBA" id="ARBA00023180"/>
    </source>
</evidence>
<feature type="signal peptide" evidence="8">
    <location>
        <begin position="1"/>
        <end position="22"/>
    </location>
</feature>